<dbReference type="Proteomes" id="UP001238603">
    <property type="component" value="Unassembled WGS sequence"/>
</dbReference>
<reference evidence="2 3" key="1">
    <citation type="submission" date="2023-06" db="EMBL/GenBank/DDBJ databases">
        <title>Pelomonas sp. APW6 16S ribosomal RNA gene genome sequencing and assembly.</title>
        <authorList>
            <person name="Woo H."/>
        </authorList>
    </citation>
    <scope>NUCLEOTIDE SEQUENCE [LARGE SCALE GENOMIC DNA]</scope>
    <source>
        <strain evidence="2 3">APW6</strain>
    </source>
</reference>
<keyword evidence="2" id="KW-0560">Oxidoreductase</keyword>
<protein>
    <submittedName>
        <fullName evidence="2">Dioxygenase</fullName>
    </submittedName>
</protein>
<evidence type="ECO:0000259" key="1">
    <source>
        <dbReference type="PROSITE" id="PS51819"/>
    </source>
</evidence>
<comment type="caution">
    <text evidence="2">The sequence shown here is derived from an EMBL/GenBank/DDBJ whole genome shotgun (WGS) entry which is preliminary data.</text>
</comment>
<dbReference type="GO" id="GO:0051213">
    <property type="term" value="F:dioxygenase activity"/>
    <property type="evidence" value="ECO:0007669"/>
    <property type="project" value="UniProtKB-KW"/>
</dbReference>
<dbReference type="PANTHER" id="PTHR39434">
    <property type="match status" value="1"/>
</dbReference>
<evidence type="ECO:0000313" key="2">
    <source>
        <dbReference type="EMBL" id="MDL5030433.1"/>
    </source>
</evidence>
<sequence>MMTSDADSLATAALQRAIRVHDLSQARAFYGGLLGCREAPLDIREARGLFFDFFGARLAVQLAEAPSEAAPEAALDVCLSLPQWRNLAQRLMASGLRFEVPPHCQHEGHADEHWTMFIRDPSGNALAISAREPVTPRWH</sequence>
<feature type="domain" description="VOC" evidence="1">
    <location>
        <begin position="12"/>
        <end position="131"/>
    </location>
</feature>
<dbReference type="PROSITE" id="PS51819">
    <property type="entry name" value="VOC"/>
    <property type="match status" value="1"/>
</dbReference>
<dbReference type="PANTHER" id="PTHR39434:SF1">
    <property type="entry name" value="VOC DOMAIN-CONTAINING PROTEIN"/>
    <property type="match status" value="1"/>
</dbReference>
<dbReference type="Gene3D" id="3.10.180.10">
    <property type="entry name" value="2,3-Dihydroxybiphenyl 1,2-Dioxygenase, domain 1"/>
    <property type="match status" value="1"/>
</dbReference>
<evidence type="ECO:0000313" key="3">
    <source>
        <dbReference type="Proteomes" id="UP001238603"/>
    </source>
</evidence>
<proteinExistence type="predicted"/>
<dbReference type="RefSeq" id="WP_285980570.1">
    <property type="nucleotide sequence ID" value="NZ_JASVDS010000001.1"/>
</dbReference>
<dbReference type="InterPro" id="IPR004360">
    <property type="entry name" value="Glyas_Fos-R_dOase_dom"/>
</dbReference>
<accession>A0ABT7LC56</accession>
<dbReference type="InterPro" id="IPR029068">
    <property type="entry name" value="Glyas_Bleomycin-R_OHBP_Dase"/>
</dbReference>
<organism evidence="2 3">
    <name type="scientific">Roseateles subflavus</name>
    <dbReference type="NCBI Taxonomy" id="3053353"/>
    <lineage>
        <taxon>Bacteria</taxon>
        <taxon>Pseudomonadati</taxon>
        <taxon>Pseudomonadota</taxon>
        <taxon>Betaproteobacteria</taxon>
        <taxon>Burkholderiales</taxon>
        <taxon>Sphaerotilaceae</taxon>
        <taxon>Roseateles</taxon>
    </lineage>
</organism>
<dbReference type="InterPro" id="IPR037523">
    <property type="entry name" value="VOC_core"/>
</dbReference>
<dbReference type="SUPFAM" id="SSF54593">
    <property type="entry name" value="Glyoxalase/Bleomycin resistance protein/Dihydroxybiphenyl dioxygenase"/>
    <property type="match status" value="1"/>
</dbReference>
<gene>
    <name evidence="2" type="ORF">QRD43_00830</name>
</gene>
<keyword evidence="2" id="KW-0223">Dioxygenase</keyword>
<name>A0ABT7LC56_9BURK</name>
<keyword evidence="3" id="KW-1185">Reference proteome</keyword>
<dbReference type="Pfam" id="PF00903">
    <property type="entry name" value="Glyoxalase"/>
    <property type="match status" value="1"/>
</dbReference>
<dbReference type="EMBL" id="JASVDS010000001">
    <property type="protein sequence ID" value="MDL5030433.1"/>
    <property type="molecule type" value="Genomic_DNA"/>
</dbReference>